<reference evidence="2 3" key="1">
    <citation type="submission" date="2016-12" db="EMBL/GenBank/DDBJ databases">
        <title>The draft genome sequence of Actinophytocola xinjiangensis.</title>
        <authorList>
            <person name="Wang W."/>
            <person name="Yuan L."/>
        </authorList>
    </citation>
    <scope>NUCLEOTIDE SEQUENCE [LARGE SCALE GENOMIC DNA]</scope>
    <source>
        <strain evidence="2 3">CGMCC 4.4663</strain>
    </source>
</reference>
<evidence type="ECO:0008006" key="4">
    <source>
        <dbReference type="Google" id="ProtNLM"/>
    </source>
</evidence>
<keyword evidence="3" id="KW-1185">Reference proteome</keyword>
<feature type="transmembrane region" description="Helical" evidence="1">
    <location>
        <begin position="135"/>
        <end position="159"/>
    </location>
</feature>
<name>A0A7Z0WH11_9PSEU</name>
<evidence type="ECO:0000313" key="3">
    <source>
        <dbReference type="Proteomes" id="UP000185696"/>
    </source>
</evidence>
<dbReference type="AlphaFoldDB" id="A0A7Z0WH11"/>
<feature type="transmembrane region" description="Helical" evidence="1">
    <location>
        <begin position="18"/>
        <end position="40"/>
    </location>
</feature>
<feature type="transmembrane region" description="Helical" evidence="1">
    <location>
        <begin position="92"/>
        <end position="115"/>
    </location>
</feature>
<comment type="caution">
    <text evidence="2">The sequence shown here is derived from an EMBL/GenBank/DDBJ whole genome shotgun (WGS) entry which is preliminary data.</text>
</comment>
<dbReference type="RefSeq" id="WP_075136293.1">
    <property type="nucleotide sequence ID" value="NZ_MSIF01000018.1"/>
</dbReference>
<evidence type="ECO:0000313" key="2">
    <source>
        <dbReference type="EMBL" id="OLF06992.1"/>
    </source>
</evidence>
<keyword evidence="1" id="KW-0472">Membrane</keyword>
<proteinExistence type="predicted"/>
<dbReference type="OrthoDB" id="4964568at2"/>
<feature type="transmembrane region" description="Helical" evidence="1">
    <location>
        <begin position="184"/>
        <end position="204"/>
    </location>
</feature>
<keyword evidence="1" id="KW-0812">Transmembrane</keyword>
<feature type="transmembrane region" description="Helical" evidence="1">
    <location>
        <begin position="251"/>
        <end position="274"/>
    </location>
</feature>
<sequence length="327" mass="33842">MSTVGEAPRRGPGRLRVAVCWITIGSCVPYLVLKVLWLFGSTAGAADAEGAAELLDVRHIVGDVVTAAMELFAVALVLALTYPWGRRLPAAVVAAPIWLATGLLAPIAVGLPLGLVAQAFAGGTPAPAGNGLDGWVFALVYGGFVVQAVGLPFAFVAHARERWPQVFRLRLNQPHRPVAGPRRLTVVTVAVTAGYAAILVVWSVTGSRWGGPAGFDTVAQRTALLSTGLLVLFGAVAVPVLLWWRGPWPVVGPLVLAWIGTSVTVTAGPTHLALSNHGTVSVPLVSVSLVATVAGLVLTRSAIRALPPAEFAGGSGRSLIRRSEPVG</sequence>
<feature type="transmembrane region" description="Helical" evidence="1">
    <location>
        <begin position="60"/>
        <end position="80"/>
    </location>
</feature>
<protein>
    <recommendedName>
        <fullName evidence="4">LigA protein</fullName>
    </recommendedName>
</protein>
<evidence type="ECO:0000256" key="1">
    <source>
        <dbReference type="SAM" id="Phobius"/>
    </source>
</evidence>
<dbReference type="EMBL" id="MSIF01000018">
    <property type="protein sequence ID" value="OLF06992.1"/>
    <property type="molecule type" value="Genomic_DNA"/>
</dbReference>
<organism evidence="2 3">
    <name type="scientific">Actinophytocola xinjiangensis</name>
    <dbReference type="NCBI Taxonomy" id="485602"/>
    <lineage>
        <taxon>Bacteria</taxon>
        <taxon>Bacillati</taxon>
        <taxon>Actinomycetota</taxon>
        <taxon>Actinomycetes</taxon>
        <taxon>Pseudonocardiales</taxon>
        <taxon>Pseudonocardiaceae</taxon>
    </lineage>
</organism>
<dbReference type="Proteomes" id="UP000185696">
    <property type="component" value="Unassembled WGS sequence"/>
</dbReference>
<feature type="transmembrane region" description="Helical" evidence="1">
    <location>
        <begin position="224"/>
        <end position="244"/>
    </location>
</feature>
<gene>
    <name evidence="2" type="ORF">BLA60_29495</name>
</gene>
<keyword evidence="1" id="KW-1133">Transmembrane helix</keyword>
<feature type="transmembrane region" description="Helical" evidence="1">
    <location>
        <begin position="280"/>
        <end position="298"/>
    </location>
</feature>
<accession>A0A7Z0WH11</accession>